<evidence type="ECO:0000256" key="1">
    <source>
        <dbReference type="SAM" id="MobiDB-lite"/>
    </source>
</evidence>
<keyword evidence="3" id="KW-1185">Reference proteome</keyword>
<evidence type="ECO:0000313" key="3">
    <source>
        <dbReference type="Proteomes" id="UP000011607"/>
    </source>
</evidence>
<dbReference type="EMBL" id="AOMA01000077">
    <property type="protein sequence ID" value="EMA40008.1"/>
    <property type="molecule type" value="Genomic_DNA"/>
</dbReference>
<organism evidence="2 3">
    <name type="scientific">Halobiforma nitratireducens JCM 10879</name>
    <dbReference type="NCBI Taxonomy" id="1227454"/>
    <lineage>
        <taxon>Archaea</taxon>
        <taxon>Methanobacteriati</taxon>
        <taxon>Methanobacteriota</taxon>
        <taxon>Stenosarchaea group</taxon>
        <taxon>Halobacteria</taxon>
        <taxon>Halobacteriales</taxon>
        <taxon>Natrialbaceae</taxon>
        <taxon>Halobiforma</taxon>
    </lineage>
</organism>
<evidence type="ECO:0000313" key="2">
    <source>
        <dbReference type="EMBL" id="EMA40008.1"/>
    </source>
</evidence>
<name>M0M3P5_9EURY</name>
<dbReference type="STRING" id="1227454.C446_07554"/>
<feature type="region of interest" description="Disordered" evidence="1">
    <location>
        <begin position="1"/>
        <end position="31"/>
    </location>
</feature>
<dbReference type="Proteomes" id="UP000011607">
    <property type="component" value="Unassembled WGS sequence"/>
</dbReference>
<reference evidence="2 3" key="1">
    <citation type="journal article" date="2014" name="PLoS Genet.">
        <title>Phylogenetically driven sequencing of extremely halophilic archaea reveals strategies for static and dynamic osmo-response.</title>
        <authorList>
            <person name="Becker E.A."/>
            <person name="Seitzer P.M."/>
            <person name="Tritt A."/>
            <person name="Larsen D."/>
            <person name="Krusor M."/>
            <person name="Yao A.I."/>
            <person name="Wu D."/>
            <person name="Madern D."/>
            <person name="Eisen J.A."/>
            <person name="Darling A.E."/>
            <person name="Facciotti M.T."/>
        </authorList>
    </citation>
    <scope>NUCLEOTIDE SEQUENCE [LARGE SCALE GENOMIC DNA]</scope>
    <source>
        <strain evidence="2 3">JCM 10879</strain>
    </source>
</reference>
<sequence>MDGPRTDGSHTGDGALERDGPTVRRDAFDTRTRRWSDPVSVPVSVVTKPAARGVAGSVNIVTHSTPSS</sequence>
<accession>M0M3P5</accession>
<dbReference type="RefSeq" id="WP_006672446.1">
    <property type="nucleotide sequence ID" value="NZ_AOMA01000077.1"/>
</dbReference>
<gene>
    <name evidence="2" type="ORF">C446_07554</name>
</gene>
<proteinExistence type="predicted"/>
<comment type="caution">
    <text evidence="2">The sequence shown here is derived from an EMBL/GenBank/DDBJ whole genome shotgun (WGS) entry which is preliminary data.</text>
</comment>
<protein>
    <submittedName>
        <fullName evidence="2">Uncharacterized protein</fullName>
    </submittedName>
</protein>
<dbReference type="AlphaFoldDB" id="M0M3P5"/>